<organism evidence="8 9">
    <name type="scientific">Paracoccus jeotgali</name>
    <dbReference type="NCBI Taxonomy" id="2065379"/>
    <lineage>
        <taxon>Bacteria</taxon>
        <taxon>Pseudomonadati</taxon>
        <taxon>Pseudomonadota</taxon>
        <taxon>Alphaproteobacteria</taxon>
        <taxon>Rhodobacterales</taxon>
        <taxon>Paracoccaceae</taxon>
        <taxon>Paracoccus</taxon>
    </lineage>
</organism>
<keyword evidence="5 7" id="KW-1133">Transmembrane helix</keyword>
<evidence type="ECO:0000256" key="2">
    <source>
        <dbReference type="ARBA" id="ARBA00022448"/>
    </source>
</evidence>
<reference evidence="9" key="1">
    <citation type="submission" date="2017-12" db="EMBL/GenBank/DDBJ databases">
        <title>Genomic analysis of Paracoccus sp. CBA4604.</title>
        <authorList>
            <person name="Roh S.W."/>
            <person name="Kim J.Y."/>
            <person name="Kim J.S."/>
        </authorList>
    </citation>
    <scope>NUCLEOTIDE SEQUENCE [LARGE SCALE GENOMIC DNA]</scope>
    <source>
        <strain evidence="9">CBA4604</strain>
    </source>
</reference>
<dbReference type="RefSeq" id="WP_101500144.1">
    <property type="nucleotide sequence ID" value="NZ_CP025583.1"/>
</dbReference>
<keyword evidence="6 7" id="KW-0472">Membrane</keyword>
<dbReference type="KEGG" id="paru:CYR75_11375"/>
<dbReference type="AlphaFoldDB" id="A0A2K9MGM4"/>
<feature type="transmembrane region" description="Helical" evidence="7">
    <location>
        <begin position="6"/>
        <end position="22"/>
    </location>
</feature>
<name>A0A2K9MGM4_9RHOB</name>
<evidence type="ECO:0000256" key="4">
    <source>
        <dbReference type="ARBA" id="ARBA00022692"/>
    </source>
</evidence>
<feature type="transmembrane region" description="Helical" evidence="7">
    <location>
        <begin position="285"/>
        <end position="305"/>
    </location>
</feature>
<dbReference type="Proteomes" id="UP000234882">
    <property type="component" value="Chromosome"/>
</dbReference>
<feature type="transmembrane region" description="Helical" evidence="7">
    <location>
        <begin position="98"/>
        <end position="119"/>
    </location>
</feature>
<keyword evidence="9" id="KW-1185">Reference proteome</keyword>
<keyword evidence="3" id="KW-1003">Cell membrane</keyword>
<feature type="transmembrane region" description="Helical" evidence="7">
    <location>
        <begin position="160"/>
        <end position="182"/>
    </location>
</feature>
<dbReference type="GO" id="GO:0055085">
    <property type="term" value="P:transmembrane transport"/>
    <property type="evidence" value="ECO:0007669"/>
    <property type="project" value="InterPro"/>
</dbReference>
<dbReference type="GO" id="GO:0016020">
    <property type="term" value="C:membrane"/>
    <property type="evidence" value="ECO:0007669"/>
    <property type="project" value="UniProtKB-SubCell"/>
</dbReference>
<dbReference type="PANTHER" id="PTHR36838">
    <property type="entry name" value="AUXIN EFFLUX CARRIER FAMILY PROTEIN"/>
    <property type="match status" value="1"/>
</dbReference>
<evidence type="ECO:0000313" key="9">
    <source>
        <dbReference type="Proteomes" id="UP000234882"/>
    </source>
</evidence>
<gene>
    <name evidence="8" type="ORF">CYR75_11375</name>
</gene>
<feature type="transmembrane region" description="Helical" evidence="7">
    <location>
        <begin position="254"/>
        <end position="273"/>
    </location>
</feature>
<feature type="transmembrane region" description="Helical" evidence="7">
    <location>
        <begin position="227"/>
        <end position="248"/>
    </location>
</feature>
<feature type="transmembrane region" description="Helical" evidence="7">
    <location>
        <begin position="194"/>
        <end position="215"/>
    </location>
</feature>
<keyword evidence="4 7" id="KW-0812">Transmembrane</keyword>
<proteinExistence type="predicted"/>
<evidence type="ECO:0000256" key="3">
    <source>
        <dbReference type="ARBA" id="ARBA00022475"/>
    </source>
</evidence>
<comment type="subcellular location">
    <subcellularLocation>
        <location evidence="1">Membrane</location>
        <topology evidence="1">Multi-pass membrane protein</topology>
    </subcellularLocation>
</comment>
<dbReference type="OrthoDB" id="7329340at2"/>
<dbReference type="PANTHER" id="PTHR36838:SF3">
    <property type="entry name" value="TRANSPORTER AUXIN EFFLUX CARRIER EC FAMILY"/>
    <property type="match status" value="1"/>
</dbReference>
<sequence length="308" mass="32015">MLEIILKTLPFFALIGLGWGAARTGFFPAEAAAWLTRFVFFFALSAMLFRFAAELELREIWDPVFALAYLLGTLAIWGVGLGVARFRGLTWPQAAMEAHCCVIGNTGFMGVPMLIALLGERAAGPVLLILAIDMIVFSTLITIIVTASQSGRISLATLGPLLRGLLANPMIVSMLAGLGWSALDLPIPPPVSEFLILLSAAATPGALFAIGASLAGRSADRPLIAGWLSFAKLVLHPAAAALACLALGVSPGPAGVMIAAAALPVASNVFMLAQYFGIAVQRVSSAVLISTAASVATIPVIIHLIEKG</sequence>
<dbReference type="InterPro" id="IPR004776">
    <property type="entry name" value="Mem_transp_PIN-like"/>
</dbReference>
<dbReference type="EMBL" id="CP025583">
    <property type="protein sequence ID" value="AUM74799.1"/>
    <property type="molecule type" value="Genomic_DNA"/>
</dbReference>
<accession>A0A2K9MGM4</accession>
<evidence type="ECO:0000256" key="6">
    <source>
        <dbReference type="ARBA" id="ARBA00023136"/>
    </source>
</evidence>
<evidence type="ECO:0000313" key="8">
    <source>
        <dbReference type="EMBL" id="AUM74799.1"/>
    </source>
</evidence>
<keyword evidence="2" id="KW-0813">Transport</keyword>
<feature type="transmembrane region" description="Helical" evidence="7">
    <location>
        <begin position="34"/>
        <end position="53"/>
    </location>
</feature>
<evidence type="ECO:0000256" key="1">
    <source>
        <dbReference type="ARBA" id="ARBA00004141"/>
    </source>
</evidence>
<dbReference type="Pfam" id="PF03547">
    <property type="entry name" value="Mem_trans"/>
    <property type="match status" value="1"/>
</dbReference>
<feature type="transmembrane region" description="Helical" evidence="7">
    <location>
        <begin position="125"/>
        <end position="148"/>
    </location>
</feature>
<feature type="transmembrane region" description="Helical" evidence="7">
    <location>
        <begin position="65"/>
        <end position="86"/>
    </location>
</feature>
<evidence type="ECO:0000256" key="7">
    <source>
        <dbReference type="SAM" id="Phobius"/>
    </source>
</evidence>
<protein>
    <submittedName>
        <fullName evidence="8">Malate transporter</fullName>
    </submittedName>
</protein>
<evidence type="ECO:0000256" key="5">
    <source>
        <dbReference type="ARBA" id="ARBA00022989"/>
    </source>
</evidence>